<feature type="region of interest" description="Disordered" evidence="1">
    <location>
        <begin position="28"/>
        <end position="60"/>
    </location>
</feature>
<dbReference type="Pfam" id="PF07581">
    <property type="entry name" value="Glug"/>
    <property type="match status" value="2"/>
</dbReference>
<organism evidence="5 6">
    <name type="scientific">Candidatus Faecalibacterium gallistercoris</name>
    <dbReference type="NCBI Taxonomy" id="2838579"/>
    <lineage>
        <taxon>Bacteria</taxon>
        <taxon>Bacillati</taxon>
        <taxon>Bacillota</taxon>
        <taxon>Clostridia</taxon>
        <taxon>Eubacteriales</taxon>
        <taxon>Oscillospiraceae</taxon>
        <taxon>Faecalibacterium</taxon>
    </lineage>
</organism>
<evidence type="ECO:0000256" key="1">
    <source>
        <dbReference type="SAM" id="MobiDB-lite"/>
    </source>
</evidence>
<name>A0A9D2JMJ8_9FIRM</name>
<dbReference type="PROSITE" id="PS51257">
    <property type="entry name" value="PROKAR_LIPOPROTEIN"/>
    <property type="match status" value="1"/>
</dbReference>
<dbReference type="Gene3D" id="2.160.20.110">
    <property type="match status" value="2"/>
</dbReference>
<accession>A0A9D2JMJ8</accession>
<feature type="domain" description="Bacterial repeat" evidence="4">
    <location>
        <begin position="223"/>
        <end position="297"/>
    </location>
</feature>
<feature type="chain" id="PRO_5039279006" description="GLUG domain-containing protein" evidence="2">
    <location>
        <begin position="27"/>
        <end position="700"/>
    </location>
</feature>
<feature type="signal peptide" evidence="2">
    <location>
        <begin position="1"/>
        <end position="26"/>
    </location>
</feature>
<sequence length="700" mass="70845">MRIKRWIVLSLAAALATLMLTGCPWDQDRPGGGASSQPGGDGVIVVPPGGDDDDDGDDPPVTYTITATAGTGGTAQPPSQTVAAGQDASVAVAASDGYCIRQITVDGVGQFTAADASRTEYTVQFSAVDASHTVEASFAQVYTVTASIGTGGTVKLGGQPVADGDSAAFLAGDTLTFTVEPNSGYQIASVQAGGDVLSGENGSYTYTVKGDCTIAVTFQKLTYTITANIGTGGTASISSEKVEHGGSVTVTVTPDEGYTVGSVRTADGTPLTSNADGTYTLDNVTEDQTITVTFQQQTYTVTATVSGTGGKVSVSPDEVGHGGSVTVTVTPEEGYTVGSVQDNGADVTDQVTNNTYTLTNVTASHTITVTFQKLTSRTVSTPEQLMDWAEEVRNGNYSLDCTLAADITLTGNWTPVGISFTNSYTGTFDGKGHTISGLKVTGSNEYAGLFGYIDKVGTVKNVKLVNVQITSDYQHGYAGGVAGINNGTIENCSVSGRVSGYSAGGVVGQQYSGSITGCSSSATVQGTSQVGGVVGYTNYGVTLTACYATGDVTAENNNTAGTFFAGGVVGSNGGNLTACYATGNVTGGTGSIYVGGVTGSNDSGTLTACYHATGTVSGPDGATGGVTGRNYNASVGIPSITACYWQNDQEQGIGYNHAGTTDGTTQVDGDWADAVTQMNAALAGTKWRYNSAGNTPPTLN</sequence>
<evidence type="ECO:0000313" key="6">
    <source>
        <dbReference type="Proteomes" id="UP000824065"/>
    </source>
</evidence>
<dbReference type="InterPro" id="IPR044060">
    <property type="entry name" value="Bacterial_rp_domain"/>
</dbReference>
<keyword evidence="2" id="KW-0732">Signal</keyword>
<comment type="caution">
    <text evidence="5">The sequence shown here is derived from an EMBL/GenBank/DDBJ whole genome shotgun (WGS) entry which is preliminary data.</text>
</comment>
<evidence type="ECO:0000256" key="2">
    <source>
        <dbReference type="SAM" id="SignalP"/>
    </source>
</evidence>
<evidence type="ECO:0000259" key="3">
    <source>
        <dbReference type="Pfam" id="PF07581"/>
    </source>
</evidence>
<feature type="domain" description="Bacterial repeat" evidence="4">
    <location>
        <begin position="63"/>
        <end position="140"/>
    </location>
</feature>
<feature type="domain" description="GLUG" evidence="3">
    <location>
        <begin position="476"/>
        <end position="499"/>
    </location>
</feature>
<evidence type="ECO:0008006" key="7">
    <source>
        <dbReference type="Google" id="ProtNLM"/>
    </source>
</evidence>
<dbReference type="EMBL" id="DXBJ01000021">
    <property type="protein sequence ID" value="HIZ57538.1"/>
    <property type="molecule type" value="Genomic_DNA"/>
</dbReference>
<proteinExistence type="predicted"/>
<reference evidence="5" key="2">
    <citation type="submission" date="2021-04" db="EMBL/GenBank/DDBJ databases">
        <authorList>
            <person name="Gilroy R."/>
        </authorList>
    </citation>
    <scope>NUCLEOTIDE SEQUENCE</scope>
    <source>
        <strain evidence="5">ChiBcec16-3735</strain>
    </source>
</reference>
<dbReference type="InterPro" id="IPR011493">
    <property type="entry name" value="GLUG"/>
</dbReference>
<gene>
    <name evidence="5" type="ORF">H9725_02980</name>
</gene>
<evidence type="ECO:0000313" key="5">
    <source>
        <dbReference type="EMBL" id="HIZ57538.1"/>
    </source>
</evidence>
<dbReference type="AlphaFoldDB" id="A0A9D2JMJ8"/>
<reference evidence="5" key="1">
    <citation type="journal article" date="2021" name="PeerJ">
        <title>Extensive microbial diversity within the chicken gut microbiome revealed by metagenomics and culture.</title>
        <authorList>
            <person name="Gilroy R."/>
            <person name="Ravi A."/>
            <person name="Getino M."/>
            <person name="Pursley I."/>
            <person name="Horton D.L."/>
            <person name="Alikhan N.F."/>
            <person name="Baker D."/>
            <person name="Gharbi K."/>
            <person name="Hall N."/>
            <person name="Watson M."/>
            <person name="Adriaenssens E.M."/>
            <person name="Foster-Nyarko E."/>
            <person name="Jarju S."/>
            <person name="Secka A."/>
            <person name="Antonio M."/>
            <person name="Oren A."/>
            <person name="Chaudhuri R.R."/>
            <person name="La Ragione R."/>
            <person name="Hildebrand F."/>
            <person name="Pallen M.J."/>
        </authorList>
    </citation>
    <scope>NUCLEOTIDE SEQUENCE</scope>
    <source>
        <strain evidence="5">ChiBcec16-3735</strain>
    </source>
</reference>
<evidence type="ECO:0000259" key="4">
    <source>
        <dbReference type="Pfam" id="PF18998"/>
    </source>
</evidence>
<feature type="compositionally biased region" description="Gly residues" evidence="1">
    <location>
        <begin position="30"/>
        <end position="42"/>
    </location>
</feature>
<protein>
    <recommendedName>
        <fullName evidence="7">GLUG domain-containing protein</fullName>
    </recommendedName>
</protein>
<dbReference type="Pfam" id="PF18998">
    <property type="entry name" value="Flg_new_2"/>
    <property type="match status" value="4"/>
</dbReference>
<dbReference type="Proteomes" id="UP000824065">
    <property type="component" value="Unassembled WGS sequence"/>
</dbReference>
<feature type="domain" description="Bacterial repeat" evidence="4">
    <location>
        <begin position="142"/>
        <end position="220"/>
    </location>
</feature>
<feature type="domain" description="Bacterial repeat" evidence="4">
    <location>
        <begin position="302"/>
        <end position="373"/>
    </location>
</feature>
<feature type="domain" description="GLUG" evidence="3">
    <location>
        <begin position="500"/>
        <end position="524"/>
    </location>
</feature>